<dbReference type="Gene3D" id="2.60.40.1210">
    <property type="entry name" value="Cellobiose dehydrogenase, cytochrome domain"/>
    <property type="match status" value="1"/>
</dbReference>
<dbReference type="Gene3D" id="1.20.120.1770">
    <property type="match status" value="1"/>
</dbReference>
<feature type="transmembrane region" description="Helical" evidence="8">
    <location>
        <begin position="210"/>
        <end position="234"/>
    </location>
</feature>
<feature type="region of interest" description="Disordered" evidence="7">
    <location>
        <begin position="390"/>
        <end position="469"/>
    </location>
</feature>
<evidence type="ECO:0000256" key="9">
    <source>
        <dbReference type="SAM" id="SignalP"/>
    </source>
</evidence>
<dbReference type="CDD" id="cd08760">
    <property type="entry name" value="Cyt_b561_FRRS1_like"/>
    <property type="match status" value="1"/>
</dbReference>
<dbReference type="SUPFAM" id="SSF49344">
    <property type="entry name" value="CBD9-like"/>
    <property type="match status" value="1"/>
</dbReference>
<evidence type="ECO:0000256" key="3">
    <source>
        <dbReference type="ARBA" id="ARBA00022692"/>
    </source>
</evidence>
<evidence type="ECO:0000256" key="4">
    <source>
        <dbReference type="ARBA" id="ARBA00022982"/>
    </source>
</evidence>
<dbReference type="PROSITE" id="PS50939">
    <property type="entry name" value="CYTOCHROME_B561"/>
    <property type="match status" value="1"/>
</dbReference>
<dbReference type="VEuPathDB" id="FungiDB:BDEG_21085"/>
<dbReference type="EMBL" id="DS022300">
    <property type="protein sequence ID" value="OAJ36997.1"/>
    <property type="molecule type" value="Genomic_DNA"/>
</dbReference>
<protein>
    <recommendedName>
        <fullName evidence="10">Cytochrome b561 domain-containing protein</fullName>
    </recommendedName>
</protein>
<comment type="subcellular location">
    <subcellularLocation>
        <location evidence="1">Membrane</location>
    </subcellularLocation>
</comment>
<evidence type="ECO:0000256" key="2">
    <source>
        <dbReference type="ARBA" id="ARBA00022448"/>
    </source>
</evidence>
<dbReference type="InterPro" id="IPR015920">
    <property type="entry name" value="Cellobiose_DH-like_cyt"/>
</dbReference>
<evidence type="ECO:0000256" key="7">
    <source>
        <dbReference type="SAM" id="MobiDB-lite"/>
    </source>
</evidence>
<dbReference type="STRING" id="403673.A0A177WA70"/>
<feature type="domain" description="Cytochrome b561" evidence="10">
    <location>
        <begin position="176"/>
        <end position="371"/>
    </location>
</feature>
<dbReference type="PANTHER" id="PTHR47797:SF3">
    <property type="entry name" value="CYTOCHROME B561 DOMAIN-CONTAINING PROTEIN"/>
    <property type="match status" value="1"/>
</dbReference>
<gene>
    <name evidence="11" type="ORF">BDEG_21085</name>
</gene>
<evidence type="ECO:0000313" key="11">
    <source>
        <dbReference type="EMBL" id="OAJ36997.1"/>
    </source>
</evidence>
<feature type="transmembrane region" description="Helical" evidence="8">
    <location>
        <begin position="281"/>
        <end position="299"/>
    </location>
</feature>
<dbReference type="PANTHER" id="PTHR47797">
    <property type="entry name" value="DEHYDROGENASE, PUTATIVE (AFU_ORTHOLOGUE AFUA_8G05805)-RELATED"/>
    <property type="match status" value="1"/>
</dbReference>
<dbReference type="eggNOG" id="KOG4293">
    <property type="taxonomic scope" value="Eukaryota"/>
</dbReference>
<dbReference type="SMART" id="SM00665">
    <property type="entry name" value="B561"/>
    <property type="match status" value="1"/>
</dbReference>
<name>A0A177WA70_BATDL</name>
<evidence type="ECO:0000256" key="6">
    <source>
        <dbReference type="ARBA" id="ARBA00023136"/>
    </source>
</evidence>
<reference evidence="11 12" key="1">
    <citation type="submission" date="2006-10" db="EMBL/GenBank/DDBJ databases">
        <title>The Genome Sequence of Batrachochytrium dendrobatidis JEL423.</title>
        <authorList>
            <consortium name="The Broad Institute Genome Sequencing Platform"/>
            <person name="Birren B."/>
            <person name="Lander E."/>
            <person name="Galagan J."/>
            <person name="Cuomo C."/>
            <person name="Devon K."/>
            <person name="Jaffe D."/>
            <person name="Butler J."/>
            <person name="Alvarez P."/>
            <person name="Gnerre S."/>
            <person name="Grabherr M."/>
            <person name="Kleber M."/>
            <person name="Mauceli E."/>
            <person name="Brockman W."/>
            <person name="Young S."/>
            <person name="LaButti K."/>
            <person name="Sykes S."/>
            <person name="DeCaprio D."/>
            <person name="Crawford M."/>
            <person name="Koehrsen M."/>
            <person name="Engels R."/>
            <person name="Montgomery P."/>
            <person name="Pearson M."/>
            <person name="Howarth C."/>
            <person name="Larson L."/>
            <person name="White J."/>
            <person name="O'Leary S."/>
            <person name="Kodira C."/>
            <person name="Zeng Q."/>
            <person name="Yandava C."/>
            <person name="Alvarado L."/>
            <person name="Longcore J."/>
            <person name="James T."/>
        </authorList>
    </citation>
    <scope>NUCLEOTIDE SEQUENCE [LARGE SCALE GENOMIC DNA]</scope>
    <source>
        <strain evidence="11 12">JEL423</strain>
    </source>
</reference>
<keyword evidence="4" id="KW-0249">Electron transport</keyword>
<keyword evidence="5 8" id="KW-1133">Transmembrane helix</keyword>
<feature type="transmembrane region" description="Helical" evidence="8">
    <location>
        <begin position="246"/>
        <end position="269"/>
    </location>
</feature>
<organism evidence="11 12">
    <name type="scientific">Batrachochytrium dendrobatidis (strain JEL423)</name>
    <dbReference type="NCBI Taxonomy" id="403673"/>
    <lineage>
        <taxon>Eukaryota</taxon>
        <taxon>Fungi</taxon>
        <taxon>Fungi incertae sedis</taxon>
        <taxon>Chytridiomycota</taxon>
        <taxon>Chytridiomycota incertae sedis</taxon>
        <taxon>Chytridiomycetes</taxon>
        <taxon>Rhizophydiales</taxon>
        <taxon>Rhizophydiales incertae sedis</taxon>
        <taxon>Batrachochytrium</taxon>
    </lineage>
</organism>
<evidence type="ECO:0000313" key="12">
    <source>
        <dbReference type="Proteomes" id="UP000077115"/>
    </source>
</evidence>
<evidence type="ECO:0000256" key="1">
    <source>
        <dbReference type="ARBA" id="ARBA00004370"/>
    </source>
</evidence>
<dbReference type="GO" id="GO:0016020">
    <property type="term" value="C:membrane"/>
    <property type="evidence" value="ECO:0007669"/>
    <property type="project" value="UniProtKB-SubCell"/>
</dbReference>
<keyword evidence="2" id="KW-0813">Transport</keyword>
<dbReference type="Pfam" id="PF03188">
    <property type="entry name" value="Cytochrom_B561"/>
    <property type="match status" value="1"/>
</dbReference>
<sequence length="469" mass="51726">MQLFRINLYRQLLSLIAVLAVLAGQAIAYNTNCPTNGAFCIHSFIDSQGNAVFTVHSSAQGWAAFGTGNSMSGSSMVIGWINSTNGVAISNRISTGHAVPAAAPAEFAVQLPLQIPNPPWAIISFSFKWAPSSNIAPLTSPGNYIYAAFSDKLSPGGGLPVHNSRGSIKAFDYNTAAPSVDGGTANSTQSGTSKSTAILSSTPDLYKTIVVLHGVGMFVAWGIAPFFGIFIARYLKEKLDVWWYRLHLIIMFVFCFVLTIGSTVIIYLYKTPPHFQDVHRMLGIIVSVSVIIQVIMGFVSNALYNKGRERIPIWDKVHWWFGRLVCAAGAANLFLGLLMYHDMGYTMPYWLPIILGVYFFGSFVMFSLGERYYGKVDHIKLSGDPSLRQSYYRPSMSNPRPLSTKSGYPDDHNSFGRPSIPPQPFDDAANDRYSRYTAARYSAVTPSQGRSNDRSLNRRDDYQLGTSYR</sequence>
<feature type="signal peptide" evidence="9">
    <location>
        <begin position="1"/>
        <end position="28"/>
    </location>
</feature>
<dbReference type="AlphaFoldDB" id="A0A177WA70"/>
<keyword evidence="6 8" id="KW-0472">Membrane</keyword>
<dbReference type="Pfam" id="PF16010">
    <property type="entry name" value="CDH-cyt"/>
    <property type="match status" value="1"/>
</dbReference>
<evidence type="ECO:0000256" key="5">
    <source>
        <dbReference type="ARBA" id="ARBA00022989"/>
    </source>
</evidence>
<feature type="transmembrane region" description="Helical" evidence="8">
    <location>
        <begin position="347"/>
        <end position="368"/>
    </location>
</feature>
<dbReference type="InterPro" id="IPR006593">
    <property type="entry name" value="Cyt_b561/ferric_Rdtase_TM"/>
</dbReference>
<feature type="compositionally biased region" description="Polar residues" evidence="7">
    <location>
        <begin position="395"/>
        <end position="406"/>
    </location>
</feature>
<dbReference type="Proteomes" id="UP000077115">
    <property type="component" value="Unassembled WGS sequence"/>
</dbReference>
<dbReference type="OrthoDB" id="19261at2759"/>
<dbReference type="SMART" id="SM00664">
    <property type="entry name" value="DoH"/>
    <property type="match status" value="1"/>
</dbReference>
<feature type="chain" id="PRO_5008077413" description="Cytochrome b561 domain-containing protein" evidence="9">
    <location>
        <begin position="29"/>
        <end position="469"/>
    </location>
</feature>
<keyword evidence="3 8" id="KW-0812">Transmembrane</keyword>
<proteinExistence type="predicted"/>
<reference evidence="11 12" key="2">
    <citation type="submission" date="2016-05" db="EMBL/GenBank/DDBJ databases">
        <title>Lineage-specific infection strategies underlie the spectrum of fungal disease in amphibians.</title>
        <authorList>
            <person name="Cuomo C.A."/>
            <person name="Farrer R.A."/>
            <person name="James T."/>
            <person name="Longcore J."/>
            <person name="Birren B."/>
        </authorList>
    </citation>
    <scope>NUCLEOTIDE SEQUENCE [LARGE SCALE GENOMIC DNA]</scope>
    <source>
        <strain evidence="11 12">JEL423</strain>
    </source>
</reference>
<evidence type="ECO:0000259" key="10">
    <source>
        <dbReference type="PROSITE" id="PS50939"/>
    </source>
</evidence>
<evidence type="ECO:0000256" key="8">
    <source>
        <dbReference type="SAM" id="Phobius"/>
    </source>
</evidence>
<accession>A0A177WA70</accession>
<dbReference type="InterPro" id="IPR005018">
    <property type="entry name" value="DOMON_domain"/>
</dbReference>
<feature type="compositionally biased region" description="Basic and acidic residues" evidence="7">
    <location>
        <begin position="451"/>
        <end position="462"/>
    </location>
</feature>
<keyword evidence="9" id="KW-0732">Signal</keyword>
<feature type="transmembrane region" description="Helical" evidence="8">
    <location>
        <begin position="320"/>
        <end position="341"/>
    </location>
</feature>